<keyword evidence="3" id="KW-0547">Nucleotide-binding</keyword>
<accession>F9YAY7</accession>
<evidence type="ECO:0000313" key="7">
    <source>
        <dbReference type="Proteomes" id="UP000000692"/>
    </source>
</evidence>
<evidence type="ECO:0000256" key="4">
    <source>
        <dbReference type="ARBA" id="ARBA00022840"/>
    </source>
</evidence>
<dbReference type="RefSeq" id="WP_013368466.1">
    <property type="nucleotide sequence ID" value="NC_017386.1"/>
</dbReference>
<geneLocation type="plasmid" evidence="7">
    <name>pKVU_100</name>
</geneLocation>
<dbReference type="PATRIC" id="fig|759362.5.peg.2817"/>
<dbReference type="Proteomes" id="UP000000692">
    <property type="component" value="Plasmid 1"/>
</dbReference>
<dbReference type="PROSITE" id="PS50893">
    <property type="entry name" value="ABC_TRANSPORTER_2"/>
    <property type="match status" value="1"/>
</dbReference>
<evidence type="ECO:0000259" key="5">
    <source>
        <dbReference type="PROSITE" id="PS50893"/>
    </source>
</evidence>
<keyword evidence="6" id="KW-0614">Plasmid</keyword>
<feature type="domain" description="ABC transporter" evidence="5">
    <location>
        <begin position="2"/>
        <end position="236"/>
    </location>
</feature>
<dbReference type="HOGENOM" id="CLU_000604_1_22_5"/>
<sequence>MIEIRNLTKSFGDMRAVDDVSLTLERGSITAIVGTSGSGKSTLLRMVNRLVEPDGGEVLLNGQSTRSVPQAALCRQMGYVIQDHGLFPHWTVRRNIGTVPQLLGWQRARIDARVDEVMRLLQLDPSIFAGRYPHELSGGQSQRVGVARAIAAAPDVLLMDEPFGALDPVIRADAQQVLRDVHRASGTTILMVTHDMGEAMLLADRIAVMDAGRIVQCDAPDRIITHPANAFVRALITESERAFRHLALLPAAPLITDMPAAGEALPRNSTLAAVLAAMIWSGRSQVPMADDTGQVIGSIELSDVIQAGRPT</sequence>
<dbReference type="FunFam" id="3.40.50.300:FF:000425">
    <property type="entry name" value="Probable ABC transporter, ATP-binding subunit"/>
    <property type="match status" value="1"/>
</dbReference>
<protein>
    <submittedName>
        <fullName evidence="6">ABC transporter, nucleotide binding/ATPase protein (Proline/glycine/betaine)</fullName>
    </submittedName>
</protein>
<keyword evidence="7" id="KW-1185">Reference proteome</keyword>
<evidence type="ECO:0000313" key="6">
    <source>
        <dbReference type="EMBL" id="AEM42539.1"/>
    </source>
</evidence>
<dbReference type="AlphaFoldDB" id="F9YAY7"/>
<dbReference type="EMBL" id="CP002019">
    <property type="protein sequence ID" value="AEM42539.1"/>
    <property type="molecule type" value="Genomic_DNA"/>
</dbReference>
<dbReference type="InterPro" id="IPR003439">
    <property type="entry name" value="ABC_transporter-like_ATP-bd"/>
</dbReference>
<dbReference type="GO" id="GO:0016887">
    <property type="term" value="F:ATP hydrolysis activity"/>
    <property type="evidence" value="ECO:0007669"/>
    <property type="project" value="InterPro"/>
</dbReference>
<evidence type="ECO:0000256" key="1">
    <source>
        <dbReference type="ARBA" id="ARBA00005417"/>
    </source>
</evidence>
<dbReference type="PROSITE" id="PS00211">
    <property type="entry name" value="ABC_TRANSPORTER_1"/>
    <property type="match status" value="1"/>
</dbReference>
<dbReference type="GO" id="GO:0005524">
    <property type="term" value="F:ATP binding"/>
    <property type="evidence" value="ECO:0007669"/>
    <property type="project" value="UniProtKB-KW"/>
</dbReference>
<dbReference type="InterPro" id="IPR003593">
    <property type="entry name" value="AAA+_ATPase"/>
</dbReference>
<evidence type="ECO:0000256" key="2">
    <source>
        <dbReference type="ARBA" id="ARBA00022448"/>
    </source>
</evidence>
<evidence type="ECO:0000256" key="3">
    <source>
        <dbReference type="ARBA" id="ARBA00022741"/>
    </source>
</evidence>
<dbReference type="OrthoDB" id="9802264at2"/>
<dbReference type="PANTHER" id="PTHR43117">
    <property type="entry name" value="OSMOPROTECTANT IMPORT ATP-BINDING PROTEIN OSMV"/>
    <property type="match status" value="1"/>
</dbReference>
<reference evidence="6 7" key="1">
    <citation type="journal article" date="2011" name="J. Bacteriol.">
        <title>Complete genome sequence of the industrial strain Ketogulonicigenium vulgare WSH-001.</title>
        <authorList>
            <person name="Liu L."/>
            <person name="Li Y."/>
            <person name="Zhang J."/>
            <person name="Zhou Z."/>
            <person name="Liu J."/>
            <person name="Li X."/>
            <person name="Zhou J."/>
            <person name="Du G."/>
            <person name="Wang L."/>
            <person name="Chen J."/>
        </authorList>
    </citation>
    <scope>NUCLEOTIDE SEQUENCE [LARGE SCALE GENOMIC DNA]</scope>
    <source>
        <strain evidence="6 7">WSH-001</strain>
        <plasmid evidence="7">pKVU_100</plasmid>
    </source>
</reference>
<dbReference type="InterPro" id="IPR017871">
    <property type="entry name" value="ABC_transporter-like_CS"/>
</dbReference>
<dbReference type="KEGG" id="kvl:KVU_PA0120"/>
<dbReference type="Pfam" id="PF00005">
    <property type="entry name" value="ABC_tran"/>
    <property type="match status" value="1"/>
</dbReference>
<proteinExistence type="inferred from homology"/>
<dbReference type="Gene3D" id="3.40.50.300">
    <property type="entry name" value="P-loop containing nucleotide triphosphate hydrolases"/>
    <property type="match status" value="1"/>
</dbReference>
<dbReference type="GO" id="GO:0015697">
    <property type="term" value="P:quaternary ammonium group transport"/>
    <property type="evidence" value="ECO:0007669"/>
    <property type="project" value="UniProtKB-ARBA"/>
</dbReference>
<dbReference type="InterPro" id="IPR027417">
    <property type="entry name" value="P-loop_NTPase"/>
</dbReference>
<dbReference type="PANTHER" id="PTHR43117:SF5">
    <property type="entry name" value="GLYCINE BETAINE UPTAKE SYSTEM ATP-BINDING PROTEIN YEHX"/>
    <property type="match status" value="1"/>
</dbReference>
<dbReference type="SMART" id="SM00382">
    <property type="entry name" value="AAA"/>
    <property type="match status" value="1"/>
</dbReference>
<gene>
    <name evidence="6" type="ordered locus">KVU_PA0120</name>
</gene>
<keyword evidence="4" id="KW-0067">ATP-binding</keyword>
<keyword evidence="2" id="KW-0813">Transport</keyword>
<comment type="similarity">
    <text evidence="1">Belongs to the ABC transporter superfamily.</text>
</comment>
<dbReference type="SUPFAM" id="SSF52540">
    <property type="entry name" value="P-loop containing nucleoside triphosphate hydrolases"/>
    <property type="match status" value="1"/>
</dbReference>
<name>F9YAY7_KETVW</name>
<organism evidence="6 7">
    <name type="scientific">Ketogulonicigenium vulgare (strain WSH-001)</name>
    <dbReference type="NCBI Taxonomy" id="759362"/>
    <lineage>
        <taxon>Bacteria</taxon>
        <taxon>Pseudomonadati</taxon>
        <taxon>Pseudomonadota</taxon>
        <taxon>Alphaproteobacteria</taxon>
        <taxon>Rhodobacterales</taxon>
        <taxon>Roseobacteraceae</taxon>
        <taxon>Ketogulonicigenium</taxon>
    </lineage>
</organism>